<dbReference type="SUPFAM" id="SSF57701">
    <property type="entry name" value="Zn2/Cys6 DNA-binding domain"/>
    <property type="match status" value="1"/>
</dbReference>
<protein>
    <recommendedName>
        <fullName evidence="4">Zn(2)-C6 fungal-type domain-containing protein</fullName>
    </recommendedName>
</protein>
<reference evidence="5" key="1">
    <citation type="journal article" date="2020" name="Stud. Mycol.">
        <title>101 Dothideomycetes genomes: a test case for predicting lifestyles and emergence of pathogens.</title>
        <authorList>
            <person name="Haridas S."/>
            <person name="Albert R."/>
            <person name="Binder M."/>
            <person name="Bloem J."/>
            <person name="Labutti K."/>
            <person name="Salamov A."/>
            <person name="Andreopoulos B."/>
            <person name="Baker S."/>
            <person name="Barry K."/>
            <person name="Bills G."/>
            <person name="Bluhm B."/>
            <person name="Cannon C."/>
            <person name="Castanera R."/>
            <person name="Culley D."/>
            <person name="Daum C."/>
            <person name="Ezra D."/>
            <person name="Gonzalez J."/>
            <person name="Henrissat B."/>
            <person name="Kuo A."/>
            <person name="Liang C."/>
            <person name="Lipzen A."/>
            <person name="Lutzoni F."/>
            <person name="Magnuson J."/>
            <person name="Mondo S."/>
            <person name="Nolan M."/>
            <person name="Ohm R."/>
            <person name="Pangilinan J."/>
            <person name="Park H.-J."/>
            <person name="Ramirez L."/>
            <person name="Alfaro M."/>
            <person name="Sun H."/>
            <person name="Tritt A."/>
            <person name="Yoshinaga Y."/>
            <person name="Zwiers L.-H."/>
            <person name="Turgeon B."/>
            <person name="Goodwin S."/>
            <person name="Spatafora J."/>
            <person name="Crous P."/>
            <person name="Grigoriev I."/>
        </authorList>
    </citation>
    <scope>NUCLEOTIDE SEQUENCE</scope>
    <source>
        <strain evidence="5">CBS 133067</strain>
    </source>
</reference>
<keyword evidence="6" id="KW-1185">Reference proteome</keyword>
<dbReference type="CDD" id="cd12148">
    <property type="entry name" value="fungal_TF_MHR"/>
    <property type="match status" value="1"/>
</dbReference>
<evidence type="ECO:0000256" key="3">
    <source>
        <dbReference type="SAM" id="MobiDB-lite"/>
    </source>
</evidence>
<evidence type="ECO:0000259" key="4">
    <source>
        <dbReference type="PROSITE" id="PS50048"/>
    </source>
</evidence>
<dbReference type="GO" id="GO:0006351">
    <property type="term" value="P:DNA-templated transcription"/>
    <property type="evidence" value="ECO:0007669"/>
    <property type="project" value="InterPro"/>
</dbReference>
<dbReference type="SMART" id="SM00066">
    <property type="entry name" value="GAL4"/>
    <property type="match status" value="1"/>
</dbReference>
<organism evidence="5 6">
    <name type="scientific">Rhizodiscina lignyota</name>
    <dbReference type="NCBI Taxonomy" id="1504668"/>
    <lineage>
        <taxon>Eukaryota</taxon>
        <taxon>Fungi</taxon>
        <taxon>Dikarya</taxon>
        <taxon>Ascomycota</taxon>
        <taxon>Pezizomycotina</taxon>
        <taxon>Dothideomycetes</taxon>
        <taxon>Pleosporomycetidae</taxon>
        <taxon>Aulographales</taxon>
        <taxon>Rhizodiscinaceae</taxon>
        <taxon>Rhizodiscina</taxon>
    </lineage>
</organism>
<dbReference type="InterPro" id="IPR036864">
    <property type="entry name" value="Zn2-C6_fun-type_DNA-bd_sf"/>
</dbReference>
<dbReference type="AlphaFoldDB" id="A0A9P4M529"/>
<sequence>MSDIEFEPPVGAKRRFRKKYTSVACLECQRRKQKCSGHKTCLLCRDRDVSCVYPDNPRRKTQRRDARPSPALVADPEPQEIASQSLIDRVRELEATLKLIGELSDKTSLSKKPTKRRSSGAVEFTSYVDGVPDTVSDSQPEELEQNWHSLDETPTPALALSEEWRWRPNPLGDKPLHLHDADERMSVALPESSQVQRLLGIGANTMAIYVPVLDPVQIGNEGLRFIAGRGGPRRASAVLFNRRDSVLVSQLLTRLAVGCGLEHLEGPEEKRCQSWSYYNQGCRLISDTSPKVQRLLELAKHHLLRAQYLMQAEHPISAMDAIWTSTRIALRANLNDQSSWGYCAPHERLYRKRLWWCIYYLERRVAEKCSKPYIIRDEEVNVDEFHHTEVIEDDHTTTEAKATMRTNEFLQALINLAKLWSKIWDKFLGLSTPTNINPEEVELMDTRIVHAQRRLSAWLRCDDSNSWRFEPDPFSELEISRRLVINTVCSTPVQ</sequence>
<evidence type="ECO:0000313" key="6">
    <source>
        <dbReference type="Proteomes" id="UP000799772"/>
    </source>
</evidence>
<accession>A0A9P4M529</accession>
<dbReference type="InterPro" id="IPR050987">
    <property type="entry name" value="AtrR-like"/>
</dbReference>
<keyword evidence="1" id="KW-0479">Metal-binding</keyword>
<dbReference type="PANTHER" id="PTHR46910">
    <property type="entry name" value="TRANSCRIPTION FACTOR PDR1"/>
    <property type="match status" value="1"/>
</dbReference>
<dbReference type="GO" id="GO:0000981">
    <property type="term" value="F:DNA-binding transcription factor activity, RNA polymerase II-specific"/>
    <property type="evidence" value="ECO:0007669"/>
    <property type="project" value="InterPro"/>
</dbReference>
<dbReference type="PROSITE" id="PS50048">
    <property type="entry name" value="ZN2_CY6_FUNGAL_2"/>
    <property type="match status" value="1"/>
</dbReference>
<dbReference type="GO" id="GO:0003677">
    <property type="term" value="F:DNA binding"/>
    <property type="evidence" value="ECO:0007669"/>
    <property type="project" value="InterPro"/>
</dbReference>
<gene>
    <name evidence="5" type="ORF">NA57DRAFT_80056</name>
</gene>
<dbReference type="GO" id="GO:0008270">
    <property type="term" value="F:zinc ion binding"/>
    <property type="evidence" value="ECO:0007669"/>
    <property type="project" value="InterPro"/>
</dbReference>
<feature type="domain" description="Zn(2)-C6 fungal-type" evidence="4">
    <location>
        <begin position="24"/>
        <end position="53"/>
    </location>
</feature>
<dbReference type="PANTHER" id="PTHR46910:SF13">
    <property type="entry name" value="SPECIFIC TRANSCRIPTION FACTOR, PUTATIVE (AFU_ORTHOLOGUE AFUA_4G06190)-RELATED"/>
    <property type="match status" value="1"/>
</dbReference>
<dbReference type="OrthoDB" id="3945542at2759"/>
<dbReference type="InterPro" id="IPR001138">
    <property type="entry name" value="Zn2Cys6_DnaBD"/>
</dbReference>
<dbReference type="Pfam" id="PF00172">
    <property type="entry name" value="Zn_clus"/>
    <property type="match status" value="1"/>
</dbReference>
<feature type="region of interest" description="Disordered" evidence="3">
    <location>
        <begin position="55"/>
        <end position="75"/>
    </location>
</feature>
<keyword evidence="2" id="KW-0539">Nucleus</keyword>
<evidence type="ECO:0000256" key="2">
    <source>
        <dbReference type="ARBA" id="ARBA00023242"/>
    </source>
</evidence>
<dbReference type="Proteomes" id="UP000799772">
    <property type="component" value="Unassembled WGS sequence"/>
</dbReference>
<comment type="caution">
    <text evidence="5">The sequence shown here is derived from an EMBL/GenBank/DDBJ whole genome shotgun (WGS) entry which is preliminary data.</text>
</comment>
<evidence type="ECO:0000313" key="5">
    <source>
        <dbReference type="EMBL" id="KAF2094887.1"/>
    </source>
</evidence>
<dbReference type="CDD" id="cd00067">
    <property type="entry name" value="GAL4"/>
    <property type="match status" value="1"/>
</dbReference>
<dbReference type="Gene3D" id="4.10.240.10">
    <property type="entry name" value="Zn(2)-C6 fungal-type DNA-binding domain"/>
    <property type="match status" value="1"/>
</dbReference>
<name>A0A9P4M529_9PEZI</name>
<proteinExistence type="predicted"/>
<evidence type="ECO:0000256" key="1">
    <source>
        <dbReference type="ARBA" id="ARBA00022723"/>
    </source>
</evidence>
<dbReference type="Pfam" id="PF04082">
    <property type="entry name" value="Fungal_trans"/>
    <property type="match status" value="1"/>
</dbReference>
<dbReference type="EMBL" id="ML978133">
    <property type="protein sequence ID" value="KAF2094887.1"/>
    <property type="molecule type" value="Genomic_DNA"/>
</dbReference>
<dbReference type="InterPro" id="IPR007219">
    <property type="entry name" value="XnlR_reg_dom"/>
</dbReference>